<keyword evidence="3" id="KW-1185">Reference proteome</keyword>
<feature type="domain" description="DUF1737" evidence="1">
    <location>
        <begin position="7"/>
        <end position="46"/>
    </location>
</feature>
<protein>
    <recommendedName>
        <fullName evidence="1">DUF1737 domain-containing protein</fullName>
    </recommendedName>
</protein>
<sequence>MEEKNRYIAVVEQYDKQLVKAVNDKMKAGYEPYGQMVISFNEMGVIKSWVQIMMLKE</sequence>
<organism evidence="2 3">
    <name type="scientific">Thioploca ingrica</name>
    <dbReference type="NCBI Taxonomy" id="40754"/>
    <lineage>
        <taxon>Bacteria</taxon>
        <taxon>Pseudomonadati</taxon>
        <taxon>Pseudomonadota</taxon>
        <taxon>Gammaproteobacteria</taxon>
        <taxon>Thiotrichales</taxon>
        <taxon>Thiotrichaceae</taxon>
        <taxon>Thioploca</taxon>
    </lineage>
</organism>
<gene>
    <name evidence="2" type="ORF">THII_0653</name>
</gene>
<proteinExistence type="predicted"/>
<dbReference type="AlphaFoldDB" id="A0A090AJ93"/>
<dbReference type="InterPro" id="IPR013619">
    <property type="entry name" value="DUF1737"/>
</dbReference>
<evidence type="ECO:0000259" key="1">
    <source>
        <dbReference type="Pfam" id="PF08410"/>
    </source>
</evidence>
<dbReference type="Proteomes" id="UP000031623">
    <property type="component" value="Chromosome"/>
</dbReference>
<dbReference type="HOGENOM" id="CLU_2995244_0_0_6"/>
<evidence type="ECO:0000313" key="3">
    <source>
        <dbReference type="Proteomes" id="UP000031623"/>
    </source>
</evidence>
<accession>A0A090AJ93</accession>
<dbReference type="EMBL" id="AP014633">
    <property type="protein sequence ID" value="BAP54950.1"/>
    <property type="molecule type" value="Genomic_DNA"/>
</dbReference>
<reference evidence="2 3" key="1">
    <citation type="journal article" date="2014" name="ISME J.">
        <title>Ecophysiology of Thioploca ingrica as revealed by the complete genome sequence supplemented with proteomic evidence.</title>
        <authorList>
            <person name="Kojima H."/>
            <person name="Ogura Y."/>
            <person name="Yamamoto N."/>
            <person name="Togashi T."/>
            <person name="Mori H."/>
            <person name="Watanabe T."/>
            <person name="Nemoto F."/>
            <person name="Kurokawa K."/>
            <person name="Hayashi T."/>
            <person name="Fukui M."/>
        </authorList>
    </citation>
    <scope>NUCLEOTIDE SEQUENCE [LARGE SCALE GENOMIC DNA]</scope>
</reference>
<name>A0A090AJ93_9GAMM</name>
<dbReference type="KEGG" id="tig:THII_0653"/>
<evidence type="ECO:0000313" key="2">
    <source>
        <dbReference type="EMBL" id="BAP54950.1"/>
    </source>
</evidence>
<dbReference type="Pfam" id="PF08410">
    <property type="entry name" value="DUF1737"/>
    <property type="match status" value="1"/>
</dbReference>